<sequence>MARLKRILTSTTAMRLLSGALAAPAILAGSGQALADCTTSGSVTTCTSAAAPNPYTTMIGTGPGDDGHTVTIESGATVGVTNTPAISLGNNAMITIRTGGKVTDYADNNGDGPWGTGNNAIEFGSNGRLLIEAGASVVKTGDQGNAEAINVHGFGNVITNYGLVQTVDSAPLWFQDRPDLQTGVRNVVDNYGEITRVNGGNLFGSTNPGPDTGIVLINHTGATINGDLIFTDGNDDLHIYAGSTINGAIDGGGGINSLFLNGAAGTQDQIASHVPNFQTLIKEGAGQWTVTGSLDGYQTTTVREGVLTLTGDNSNYLGGVFVENAGVLEARAQSMPVRTAPAANVNNIQNDGVVRFTQPAGDDAAYRGQITGAGVVEKTGGGVLTLAPDAPAGNTYAGGTVIRGGVVAAAADSAIGAATGPLTLDGGAFRFTSSYDLATTRVVTVTASNGGIDVVAGATGGVSQAITGPGALTKSGDGTLILTGDNTWAGGTTVAAGTLQLGNGGATGSLVGDINNQAQLTFNRSDAWTYAGIISGAGAVTQAGPGTTILTGANTWTGGTTIAAGTLQLGNGGATGSLVGNVLNNGQLTFNRSNAYAFDGVISGAGAVTQAGAGMTLLSNVNTWTGPTHVLAGTLAVGGPDSTGAAISGAGAINVAAGATLGGYGSVAGDTRNDGVIAVANAMSAFSGGQAGNFTIGGQLTNAGLVRLGGSGVGNTLTVGSYAGLGGVIALNTYLGGDGSPSDRLIINGGAGTGATTLAITNVGGPGAATPGNGILVVSAINGATTTTNAFSTGNLVAGPYQYTLYRGSRDASDPDSWYLRSQAQNSGGGGNGGGGGPVVPDFRKETSLYAALPSMALLYGQTMLGTLHERVGEQELQRGLTGANGSPLSKAVWGRVIGSHGNNDGDGRGIYGSGPAFTWDFYAFQIGMDLYRKEHADGSRDHAGIYIGAGHADGSARHYTGIRAGDMRFDGYTVGAYWTHYGATGWYVDAVAQGTWYSDVKTNSGRLTPLSTSGFGVALSLEAGYPFALGDGWVLEPQAQIVLQKINFDGGYDGASYVRFSDVQSVAARIGARLSKTWVMETANGPVRINAWLRGNVWNEFAGVPKANFTSQLGYAPFRSDMKGAWADISAGVTAQFNPSTALYAAVSYQTSFDGRRDGWSGKAGVRFTW</sequence>
<evidence type="ECO:0000313" key="5">
    <source>
        <dbReference type="EMBL" id="MFC3640010.1"/>
    </source>
</evidence>
<dbReference type="InterPro" id="IPR011050">
    <property type="entry name" value="Pectin_lyase_fold/virulence"/>
</dbReference>
<dbReference type="InterPro" id="IPR036709">
    <property type="entry name" value="Autotransporte_beta_dom_sf"/>
</dbReference>
<reference evidence="6" key="1">
    <citation type="journal article" date="2019" name="Int. J. Syst. Evol. Microbiol.">
        <title>The Global Catalogue of Microorganisms (GCM) 10K type strain sequencing project: providing services to taxonomists for standard genome sequencing and annotation.</title>
        <authorList>
            <consortium name="The Broad Institute Genomics Platform"/>
            <consortium name="The Broad Institute Genome Sequencing Center for Infectious Disease"/>
            <person name="Wu L."/>
            <person name="Ma J."/>
        </authorList>
    </citation>
    <scope>NUCLEOTIDE SEQUENCE [LARGE SCALE GENOMIC DNA]</scope>
    <source>
        <strain evidence="6">KCTC 42282</strain>
    </source>
</reference>
<evidence type="ECO:0000313" key="6">
    <source>
        <dbReference type="Proteomes" id="UP001595704"/>
    </source>
</evidence>
<dbReference type="InterPro" id="IPR043990">
    <property type="entry name" value="AC_1"/>
</dbReference>
<dbReference type="Pfam" id="PF03797">
    <property type="entry name" value="Autotransporter"/>
    <property type="match status" value="1"/>
</dbReference>
<evidence type="ECO:0000256" key="1">
    <source>
        <dbReference type="ARBA" id="ARBA00022729"/>
    </source>
</evidence>
<protein>
    <submittedName>
        <fullName evidence="5">Autotransporter outer membrane beta-barrel domain-containing protein</fullName>
    </submittedName>
</protein>
<keyword evidence="6" id="KW-1185">Reference proteome</keyword>
<dbReference type="Gene3D" id="2.40.128.130">
    <property type="entry name" value="Autotransporter beta-domain"/>
    <property type="match status" value="1"/>
</dbReference>
<dbReference type="SUPFAM" id="SSF103515">
    <property type="entry name" value="Autotransporter"/>
    <property type="match status" value="1"/>
</dbReference>
<dbReference type="InterPro" id="IPR005546">
    <property type="entry name" value="Autotransporte_beta"/>
</dbReference>
<dbReference type="CDD" id="cd01344">
    <property type="entry name" value="PL2_Passenger_AT"/>
    <property type="match status" value="1"/>
</dbReference>
<dbReference type="EMBL" id="JBHRYC010000113">
    <property type="protein sequence ID" value="MFC3640010.1"/>
    <property type="molecule type" value="Genomic_DNA"/>
</dbReference>
<dbReference type="Pfam" id="PF12951">
    <property type="entry name" value="PATR"/>
    <property type="match status" value="5"/>
</dbReference>
<dbReference type="RefSeq" id="WP_191319839.1">
    <property type="nucleotide sequence ID" value="NZ_BNCG01000011.1"/>
</dbReference>
<dbReference type="InterPro" id="IPR006315">
    <property type="entry name" value="OM_autotransptr_brl_dom"/>
</dbReference>
<evidence type="ECO:0000256" key="3">
    <source>
        <dbReference type="SAM" id="SignalP"/>
    </source>
</evidence>
<proteinExistence type="predicted"/>
<feature type="domain" description="Autotransporter" evidence="4">
    <location>
        <begin position="886"/>
        <end position="1171"/>
    </location>
</feature>
<feature type="region of interest" description="Disordered" evidence="2">
    <location>
        <begin position="816"/>
        <end position="840"/>
    </location>
</feature>
<feature type="chain" id="PRO_5045416469" evidence="3">
    <location>
        <begin position="36"/>
        <end position="1171"/>
    </location>
</feature>
<dbReference type="SUPFAM" id="SSF51126">
    <property type="entry name" value="Pectin lyase-like"/>
    <property type="match status" value="2"/>
</dbReference>
<accession>A0ABV7UNH9</accession>
<dbReference type="InterPro" id="IPR013425">
    <property type="entry name" value="Autotrns_rpt"/>
</dbReference>
<dbReference type="NCBIfam" id="TIGR02601">
    <property type="entry name" value="autotrns_rpt"/>
    <property type="match status" value="3"/>
</dbReference>
<dbReference type="PANTHER" id="PTHR35037">
    <property type="entry name" value="C-TERMINAL REGION OF AIDA-LIKE PROTEIN"/>
    <property type="match status" value="1"/>
</dbReference>
<gene>
    <name evidence="5" type="ORF">ACFONL_21970</name>
</gene>
<evidence type="ECO:0000256" key="2">
    <source>
        <dbReference type="SAM" id="MobiDB-lite"/>
    </source>
</evidence>
<dbReference type="PROSITE" id="PS51208">
    <property type="entry name" value="AUTOTRANSPORTER"/>
    <property type="match status" value="1"/>
</dbReference>
<feature type="compositionally biased region" description="Gly residues" evidence="2">
    <location>
        <begin position="827"/>
        <end position="838"/>
    </location>
</feature>
<dbReference type="Proteomes" id="UP001595704">
    <property type="component" value="Unassembled WGS sequence"/>
</dbReference>
<dbReference type="NCBIfam" id="TIGR01414">
    <property type="entry name" value="autotrans_barl"/>
    <property type="match status" value="1"/>
</dbReference>
<dbReference type="Pfam" id="PF18883">
    <property type="entry name" value="AC_1"/>
    <property type="match status" value="1"/>
</dbReference>
<comment type="caution">
    <text evidence="5">The sequence shown here is derived from an EMBL/GenBank/DDBJ whole genome shotgun (WGS) entry which is preliminary data.</text>
</comment>
<evidence type="ECO:0000259" key="4">
    <source>
        <dbReference type="PROSITE" id="PS51208"/>
    </source>
</evidence>
<organism evidence="5 6">
    <name type="scientific">Camelimonas fluminis</name>
    <dbReference type="NCBI Taxonomy" id="1576911"/>
    <lineage>
        <taxon>Bacteria</taxon>
        <taxon>Pseudomonadati</taxon>
        <taxon>Pseudomonadota</taxon>
        <taxon>Alphaproteobacteria</taxon>
        <taxon>Hyphomicrobiales</taxon>
        <taxon>Chelatococcaceae</taxon>
        <taxon>Camelimonas</taxon>
    </lineage>
</organism>
<name>A0ABV7UNH9_9HYPH</name>
<dbReference type="Gene3D" id="2.160.20.20">
    <property type="match status" value="2"/>
</dbReference>
<feature type="signal peptide" evidence="3">
    <location>
        <begin position="1"/>
        <end position="35"/>
    </location>
</feature>
<dbReference type="PANTHER" id="PTHR35037:SF3">
    <property type="entry name" value="C-TERMINAL REGION OF AIDA-LIKE PROTEIN"/>
    <property type="match status" value="1"/>
</dbReference>
<dbReference type="InterPro" id="IPR051551">
    <property type="entry name" value="Autotransporter_adhesion"/>
</dbReference>
<dbReference type="SMART" id="SM00869">
    <property type="entry name" value="Autotransporter"/>
    <property type="match status" value="1"/>
</dbReference>
<dbReference type="InterPro" id="IPR012332">
    <property type="entry name" value="Autotransporter_pectin_lyase_C"/>
</dbReference>
<keyword evidence="1 3" id="KW-0732">Signal</keyword>